<feature type="domain" description="Wings apart-like protein C-terminal" evidence="2">
    <location>
        <begin position="33"/>
        <end position="152"/>
    </location>
</feature>
<name>A0A9P6RKJ9_9FUNG</name>
<keyword evidence="4" id="KW-1185">Reference proteome</keyword>
<dbReference type="InterPro" id="IPR011989">
    <property type="entry name" value="ARM-like"/>
</dbReference>
<accession>A0A9P6RKJ9</accession>
<dbReference type="Proteomes" id="UP000823405">
    <property type="component" value="Unassembled WGS sequence"/>
</dbReference>
<evidence type="ECO:0000313" key="4">
    <source>
        <dbReference type="Proteomes" id="UP000823405"/>
    </source>
</evidence>
<dbReference type="PANTHER" id="PTHR22100">
    <property type="entry name" value="WINGS APART-LIKE PROTEIN HOMOLOG"/>
    <property type="match status" value="1"/>
</dbReference>
<dbReference type="PANTHER" id="PTHR22100:SF13">
    <property type="entry name" value="WINGS APART-LIKE PROTEIN HOMOLOG"/>
    <property type="match status" value="1"/>
</dbReference>
<reference evidence="3" key="1">
    <citation type="journal article" date="2020" name="Fungal Divers.">
        <title>Resolving the Mortierellaceae phylogeny through synthesis of multi-gene phylogenetics and phylogenomics.</title>
        <authorList>
            <person name="Vandepol N."/>
            <person name="Liber J."/>
            <person name="Desiro A."/>
            <person name="Na H."/>
            <person name="Kennedy M."/>
            <person name="Barry K."/>
            <person name="Grigoriev I.V."/>
            <person name="Miller A.N."/>
            <person name="O'Donnell K."/>
            <person name="Stajich J.E."/>
            <person name="Bonito G."/>
        </authorList>
    </citation>
    <scope>NUCLEOTIDE SEQUENCE</scope>
    <source>
        <strain evidence="3">NVP60</strain>
    </source>
</reference>
<dbReference type="AlphaFoldDB" id="A0A9P6RKJ9"/>
<proteinExistence type="inferred from homology"/>
<dbReference type="InterPro" id="IPR016024">
    <property type="entry name" value="ARM-type_fold"/>
</dbReference>
<evidence type="ECO:0000313" key="3">
    <source>
        <dbReference type="EMBL" id="KAG0322397.1"/>
    </source>
</evidence>
<dbReference type="OrthoDB" id="78088at2759"/>
<evidence type="ECO:0000256" key="1">
    <source>
        <dbReference type="ARBA" id="ARBA00006854"/>
    </source>
</evidence>
<dbReference type="SUPFAM" id="SSF48371">
    <property type="entry name" value="ARM repeat"/>
    <property type="match status" value="1"/>
</dbReference>
<comment type="caution">
    <text evidence="3">The sequence shown here is derived from an EMBL/GenBank/DDBJ whole genome shotgun (WGS) entry which is preliminary data.</text>
</comment>
<comment type="similarity">
    <text evidence="1">Belongs to the WAPL family.</text>
</comment>
<dbReference type="InterPro" id="IPR022771">
    <property type="entry name" value="WAPL_C"/>
</dbReference>
<gene>
    <name evidence="3" type="ORF">BGZ97_006784</name>
</gene>
<dbReference type="Gene3D" id="1.25.10.10">
    <property type="entry name" value="Leucine-rich Repeat Variant"/>
    <property type="match status" value="2"/>
</dbReference>
<dbReference type="InterPro" id="IPR039874">
    <property type="entry name" value="WAPL"/>
</dbReference>
<dbReference type="Pfam" id="PF07814">
    <property type="entry name" value="WAPL"/>
    <property type="match status" value="1"/>
</dbReference>
<protein>
    <recommendedName>
        <fullName evidence="2">Wings apart-like protein C-terminal domain-containing protein</fullName>
    </recommendedName>
</protein>
<organism evidence="3 4">
    <name type="scientific">Linnemannia gamsii</name>
    <dbReference type="NCBI Taxonomy" id="64522"/>
    <lineage>
        <taxon>Eukaryota</taxon>
        <taxon>Fungi</taxon>
        <taxon>Fungi incertae sedis</taxon>
        <taxon>Mucoromycota</taxon>
        <taxon>Mortierellomycotina</taxon>
        <taxon>Mortierellomycetes</taxon>
        <taxon>Mortierellales</taxon>
        <taxon>Mortierellaceae</taxon>
        <taxon>Linnemannia</taxon>
    </lineage>
</organism>
<evidence type="ECO:0000259" key="2">
    <source>
        <dbReference type="Pfam" id="PF07814"/>
    </source>
</evidence>
<sequence>MAAKNIPFFFLHFILRSEKTDQSKQKQDPQAALRASHELRGTGQSHQFKDEVEYILGGIRTKDRPKIQRTSCLDLVRSMLKPEFADLFRSHNYMSLVFETIRTDRDPIVFSCLVLMIAISFQDTAIRKDIISIDHLLDVLIESLDMDIDPMATMPTARQELIMARIITKGQKVLTKSIVLSTMTAIIEESVALQDAETLSLIEQHPAFINTIIEILVDDLAWIKLPSATPGVFLPDVLDIDSMNLMLHALRLLINVTNGFEPCCENLAQSGSISVLTQNIIQFYGHCRNYTPEENELAMTTMAGHEDLMDDGERIHWTRAESRSDSGLSFEMLTPGATPSRRDELRSIHGTDDLEAALKAEGLLSSRPNVKEVKIENDANGWYDILLLSIGLLINMLETNVRRSTDALERLVDIYNTEATISEMTENQVLAAYLALLLGCAVGGNAENETRLYQSIHEQSLVPMLDLLRDFMASHTQSAVGHQDFDDETMTSQRAFKEPGVSMGRSASMMSVTFENEPVPMAASVVEGVVGLDQTEGGGVSFKPSSGLETQQSFLQIIEVLQRIELRHSESRE</sequence>
<dbReference type="EMBL" id="JAAAIN010000030">
    <property type="protein sequence ID" value="KAG0322397.1"/>
    <property type="molecule type" value="Genomic_DNA"/>
</dbReference>